<organism evidence="1 2">
    <name type="scientific">Trichinella pseudospiralis</name>
    <name type="common">Parasitic roundworm</name>
    <dbReference type="NCBI Taxonomy" id="6337"/>
    <lineage>
        <taxon>Eukaryota</taxon>
        <taxon>Metazoa</taxon>
        <taxon>Ecdysozoa</taxon>
        <taxon>Nematoda</taxon>
        <taxon>Enoplea</taxon>
        <taxon>Dorylaimia</taxon>
        <taxon>Trichinellida</taxon>
        <taxon>Trichinellidae</taxon>
        <taxon>Trichinella</taxon>
    </lineage>
</organism>
<name>A0A0V1DMN2_TRIPS</name>
<dbReference type="OrthoDB" id="10353623at2759"/>
<dbReference type="EMBL" id="JYDT01003086">
    <property type="protein sequence ID" value="KRY62708.1"/>
    <property type="molecule type" value="Genomic_DNA"/>
</dbReference>
<proteinExistence type="predicted"/>
<evidence type="ECO:0000313" key="2">
    <source>
        <dbReference type="Proteomes" id="UP000054995"/>
    </source>
</evidence>
<dbReference type="AlphaFoldDB" id="A0A0V1DMN2"/>
<reference evidence="1 2" key="1">
    <citation type="submission" date="2015-01" db="EMBL/GenBank/DDBJ databases">
        <title>Evolution of Trichinella species and genotypes.</title>
        <authorList>
            <person name="Korhonen P.K."/>
            <person name="Edoardo P."/>
            <person name="Giuseppe L.R."/>
            <person name="Gasser R.B."/>
        </authorList>
    </citation>
    <scope>NUCLEOTIDE SEQUENCE [LARGE SCALE GENOMIC DNA]</scope>
    <source>
        <strain evidence="1">ISS470</strain>
    </source>
</reference>
<accession>A0A0V1DMN2</accession>
<sequence length="35" mass="3832">MVSSAPEILSSISCILLVMLASMTPDLFPRSWMGF</sequence>
<evidence type="ECO:0000313" key="1">
    <source>
        <dbReference type="EMBL" id="KRY62708.1"/>
    </source>
</evidence>
<gene>
    <name evidence="1" type="ORF">T4D_4089</name>
</gene>
<protein>
    <submittedName>
        <fullName evidence="1">Uncharacterized protein</fullName>
    </submittedName>
</protein>
<keyword evidence="2" id="KW-1185">Reference proteome</keyword>
<comment type="caution">
    <text evidence="1">The sequence shown here is derived from an EMBL/GenBank/DDBJ whole genome shotgun (WGS) entry which is preliminary data.</text>
</comment>
<dbReference type="Proteomes" id="UP000054995">
    <property type="component" value="Unassembled WGS sequence"/>
</dbReference>